<dbReference type="Proteomes" id="UP000271531">
    <property type="component" value="Unassembled WGS sequence"/>
</dbReference>
<dbReference type="AlphaFoldDB" id="A0A3M6H4F5"/>
<sequence length="102" mass="11359">MEELVYTSICQNNGLIIFDALGEGEMQTGLRLYEDLLDHSTAIGRAGYCSFHKIKSKQMLIAALRMVHTECRSGVLFPVLHFECHGDPAKGIFLHASNEYVG</sequence>
<organism evidence="1 2">
    <name type="scientific">Pseudomonas amygdali pv. tabaci</name>
    <name type="common">Pseudomonas syringae pv. tabaci</name>
    <dbReference type="NCBI Taxonomy" id="322"/>
    <lineage>
        <taxon>Bacteria</taxon>
        <taxon>Pseudomonadati</taxon>
        <taxon>Pseudomonadota</taxon>
        <taxon>Gammaproteobacteria</taxon>
        <taxon>Pseudomonadales</taxon>
        <taxon>Pseudomonadaceae</taxon>
        <taxon>Pseudomonas</taxon>
        <taxon>Pseudomonas amygdali</taxon>
    </lineage>
</organism>
<evidence type="ECO:0000313" key="1">
    <source>
        <dbReference type="EMBL" id="RMV99637.1"/>
    </source>
</evidence>
<accession>A0A3M6H4F5</accession>
<name>A0A3M6H4F5_PSEAJ</name>
<gene>
    <name evidence="1" type="ORF">ALP03_200063</name>
</gene>
<dbReference type="EMBL" id="RBVA01000498">
    <property type="protein sequence ID" value="RMV99637.1"/>
    <property type="molecule type" value="Genomic_DNA"/>
</dbReference>
<evidence type="ECO:0000313" key="2">
    <source>
        <dbReference type="Proteomes" id="UP000271531"/>
    </source>
</evidence>
<proteinExistence type="predicted"/>
<reference evidence="1 2" key="1">
    <citation type="submission" date="2018-08" db="EMBL/GenBank/DDBJ databases">
        <title>Recombination of ecologically and evolutionarily significant loci maintains genetic cohesion in the Pseudomonas syringae species complex.</title>
        <authorList>
            <person name="Dillon M."/>
            <person name="Thakur S."/>
            <person name="Almeida R.N.D."/>
            <person name="Weir B.S."/>
            <person name="Guttman D.S."/>
        </authorList>
    </citation>
    <scope>NUCLEOTIDE SEQUENCE [LARGE SCALE GENOMIC DNA]</scope>
    <source>
        <strain evidence="1 2">ICMP 4525</strain>
    </source>
</reference>
<comment type="caution">
    <text evidence="1">The sequence shown here is derived from an EMBL/GenBank/DDBJ whole genome shotgun (WGS) entry which is preliminary data.</text>
</comment>
<protein>
    <submittedName>
        <fullName evidence="1">Uncharacterized protein</fullName>
    </submittedName>
</protein>